<dbReference type="InterPro" id="IPR000595">
    <property type="entry name" value="cNMP-bd_dom"/>
</dbReference>
<dbReference type="Pfam" id="PF03445">
    <property type="entry name" value="DUF294"/>
    <property type="match status" value="1"/>
</dbReference>
<dbReference type="GO" id="GO:0008233">
    <property type="term" value="F:peptidase activity"/>
    <property type="evidence" value="ECO:0007669"/>
    <property type="project" value="UniProtKB-KW"/>
</dbReference>
<dbReference type="Pfam" id="PF00027">
    <property type="entry name" value="cNMP_binding"/>
    <property type="match status" value="1"/>
</dbReference>
<sequence>MSDALDSTREFLGAHAPFDQLETDALEFLLPRLESRFYARGARITDPEAGPAQRFHIIRQGRIRGETPSEDEQLSGKAWELIPGECFPIGALLGRRAVHTVHRAAEDTVCLELSLEDFDRLRARSRVFNDFCTRRLANLLDRLQQGLDTLSARDGGAGQLNTPLVLRLARSPVTCRPDTRLREVLTTMRDERVGSIVAVDDNQRPVGIFTLHDLLSRVALADVDLDTPVAAVMTPDPVALEESTPGFEGIEAMTEHGMTHLCVVRDGRLVGVLGERDLLTSQPLTLDGLVRAIRRADSVTAVAERLRQVPRLIEAVAGQGAEADQVLRLITRLNEHATRRVLALLRPQHEAIEGIDFTWLAFGSQAREEQALVTDQDNGILFDAAASDADAIRERLLPYAKDVNQALAECGFMLCPGNIMAGNPECCLSGPEWDQRFTRWIEQGTPEHLLKSSIFFDLRAVDGDAGPVEALRTRLLQKTAFNSRFRRQMAANQQMFRPPLGLFGEIKSGSNGIDIKKQGLTPFVDGARVIALAAELPATRTHERLDQAVAADVMRAADAQDYHAALRYLQMLRLRAQQKALREGRDDDNRIRPEELGALEGRVLKESFRQARKLQGQLEVQYQL</sequence>
<keyword evidence="6" id="KW-1185">Reference proteome</keyword>
<dbReference type="STRING" id="106634.TVD_04005"/>
<dbReference type="InterPro" id="IPR000644">
    <property type="entry name" value="CBS_dom"/>
</dbReference>
<dbReference type="PANTHER" id="PTHR43080:SF2">
    <property type="entry name" value="CBS DOMAIN-CONTAINING PROTEIN"/>
    <property type="match status" value="1"/>
</dbReference>
<dbReference type="OrthoDB" id="9808528at2"/>
<dbReference type="InterPro" id="IPR051257">
    <property type="entry name" value="Diverse_CBS-Domain"/>
</dbReference>
<dbReference type="PROSITE" id="PS50042">
    <property type="entry name" value="CNMP_BINDING_3"/>
    <property type="match status" value="1"/>
</dbReference>
<dbReference type="Pfam" id="PF10335">
    <property type="entry name" value="DUF294_C"/>
    <property type="match status" value="1"/>
</dbReference>
<protein>
    <submittedName>
        <fullName evidence="5">Prohead protease</fullName>
    </submittedName>
</protein>
<gene>
    <name evidence="5" type="ORF">TVD_04005</name>
</gene>
<accession>A0A0G3G2E9</accession>
<dbReference type="Pfam" id="PF00571">
    <property type="entry name" value="CBS"/>
    <property type="match status" value="2"/>
</dbReference>
<dbReference type="KEGG" id="tvr:TVD_04005"/>
<feature type="domain" description="CBS" evidence="4">
    <location>
        <begin position="233"/>
        <end position="293"/>
    </location>
</feature>
<feature type="domain" description="Cyclic nucleotide-binding" evidence="3">
    <location>
        <begin position="17"/>
        <end position="121"/>
    </location>
</feature>
<dbReference type="CDD" id="cd00038">
    <property type="entry name" value="CAP_ED"/>
    <property type="match status" value="1"/>
</dbReference>
<evidence type="ECO:0000259" key="3">
    <source>
        <dbReference type="PROSITE" id="PS50042"/>
    </source>
</evidence>
<dbReference type="InterPro" id="IPR018490">
    <property type="entry name" value="cNMP-bd_dom_sf"/>
</dbReference>
<name>A0A0G3G2E9_9GAMM</name>
<keyword evidence="1 2" id="KW-0129">CBS domain</keyword>
<organism evidence="5 6">
    <name type="scientific">Thioalkalivibrio versutus</name>
    <dbReference type="NCBI Taxonomy" id="106634"/>
    <lineage>
        <taxon>Bacteria</taxon>
        <taxon>Pseudomonadati</taxon>
        <taxon>Pseudomonadota</taxon>
        <taxon>Gammaproteobacteria</taxon>
        <taxon>Chromatiales</taxon>
        <taxon>Ectothiorhodospiraceae</taxon>
        <taxon>Thioalkalivibrio</taxon>
    </lineage>
</organism>
<dbReference type="GO" id="GO:0006508">
    <property type="term" value="P:proteolysis"/>
    <property type="evidence" value="ECO:0007669"/>
    <property type="project" value="UniProtKB-KW"/>
</dbReference>
<dbReference type="RefSeq" id="WP_047250873.1">
    <property type="nucleotide sequence ID" value="NZ_CP011367.1"/>
</dbReference>
<dbReference type="EMBL" id="CP011367">
    <property type="protein sequence ID" value="AKJ94584.1"/>
    <property type="molecule type" value="Genomic_DNA"/>
</dbReference>
<keyword evidence="5" id="KW-0645">Protease</keyword>
<feature type="domain" description="CBS" evidence="4">
    <location>
        <begin position="168"/>
        <end position="225"/>
    </location>
</feature>
<proteinExistence type="predicted"/>
<dbReference type="AlphaFoldDB" id="A0A0G3G2E9"/>
<evidence type="ECO:0000256" key="1">
    <source>
        <dbReference type="ARBA" id="ARBA00023122"/>
    </source>
</evidence>
<dbReference type="PATRIC" id="fig|106634.4.peg.814"/>
<keyword evidence="5" id="KW-0378">Hydrolase</keyword>
<dbReference type="SUPFAM" id="SSF54631">
    <property type="entry name" value="CBS-domain pair"/>
    <property type="match status" value="1"/>
</dbReference>
<dbReference type="GO" id="GO:0008773">
    <property type="term" value="F:[protein-PII] uridylyltransferase activity"/>
    <property type="evidence" value="ECO:0007669"/>
    <property type="project" value="InterPro"/>
</dbReference>
<dbReference type="PANTHER" id="PTHR43080">
    <property type="entry name" value="CBS DOMAIN-CONTAINING PROTEIN CBSX3, MITOCHONDRIAL"/>
    <property type="match status" value="1"/>
</dbReference>
<dbReference type="PROSITE" id="PS51371">
    <property type="entry name" value="CBS"/>
    <property type="match status" value="2"/>
</dbReference>
<dbReference type="InterPro" id="IPR018821">
    <property type="entry name" value="DUF294_put_nucleoTrafse_sb-bd"/>
</dbReference>
<reference evidence="5 6" key="1">
    <citation type="submission" date="2015-04" db="EMBL/GenBank/DDBJ databases">
        <title>Complete Sequence for the Genome of the Thioalkalivibrio versutus D301.</title>
        <authorList>
            <person name="Mu T."/>
            <person name="Zhou J."/>
            <person name="Xu X."/>
        </authorList>
    </citation>
    <scope>NUCLEOTIDE SEQUENCE [LARGE SCALE GENOMIC DNA]</scope>
    <source>
        <strain evidence="5 6">D301</strain>
    </source>
</reference>
<dbReference type="CDD" id="cd05401">
    <property type="entry name" value="NT_GlnE_GlnD_like"/>
    <property type="match status" value="1"/>
</dbReference>
<dbReference type="Proteomes" id="UP000064201">
    <property type="component" value="Chromosome"/>
</dbReference>
<dbReference type="InterPro" id="IPR046342">
    <property type="entry name" value="CBS_dom_sf"/>
</dbReference>
<dbReference type="Gene3D" id="2.60.120.10">
    <property type="entry name" value="Jelly Rolls"/>
    <property type="match status" value="1"/>
</dbReference>
<evidence type="ECO:0000259" key="4">
    <source>
        <dbReference type="PROSITE" id="PS51371"/>
    </source>
</evidence>
<dbReference type="Gene3D" id="3.10.580.10">
    <property type="entry name" value="CBS-domain"/>
    <property type="match status" value="1"/>
</dbReference>
<dbReference type="SUPFAM" id="SSF51206">
    <property type="entry name" value="cAMP-binding domain-like"/>
    <property type="match status" value="1"/>
</dbReference>
<dbReference type="InterPro" id="IPR014710">
    <property type="entry name" value="RmlC-like_jellyroll"/>
</dbReference>
<evidence type="ECO:0000256" key="2">
    <source>
        <dbReference type="PROSITE-ProRule" id="PRU00703"/>
    </source>
</evidence>
<evidence type="ECO:0000313" key="5">
    <source>
        <dbReference type="EMBL" id="AKJ94584.1"/>
    </source>
</evidence>
<evidence type="ECO:0000313" key="6">
    <source>
        <dbReference type="Proteomes" id="UP000064201"/>
    </source>
</evidence>
<dbReference type="InterPro" id="IPR005105">
    <property type="entry name" value="GlnD_Uridyltrans_N"/>
</dbReference>
<dbReference type="SMART" id="SM00116">
    <property type="entry name" value="CBS"/>
    <property type="match status" value="2"/>
</dbReference>